<protein>
    <submittedName>
        <fullName evidence="2">Isocitrate lyase/phosphoenolpyruvate mutase family protein</fullName>
    </submittedName>
</protein>
<keyword evidence="2" id="KW-0456">Lyase</keyword>
<dbReference type="InterPro" id="IPR015813">
    <property type="entry name" value="Pyrv/PenolPyrv_kinase-like_dom"/>
</dbReference>
<dbReference type="GO" id="GO:0016829">
    <property type="term" value="F:lyase activity"/>
    <property type="evidence" value="ECO:0007669"/>
    <property type="project" value="UniProtKB-KW"/>
</dbReference>
<proteinExistence type="predicted"/>
<dbReference type="InterPro" id="IPR039556">
    <property type="entry name" value="ICL/PEPM"/>
</dbReference>
<dbReference type="PANTHER" id="PTHR42905:SF16">
    <property type="entry name" value="CARBOXYPHOSPHONOENOLPYRUVATE PHOSPHONOMUTASE-LIKE PROTEIN (AFU_ORTHOLOGUE AFUA_5G07230)"/>
    <property type="match status" value="1"/>
</dbReference>
<dbReference type="PANTHER" id="PTHR42905">
    <property type="entry name" value="PHOSPHOENOLPYRUVATE CARBOXYLASE"/>
    <property type="match status" value="1"/>
</dbReference>
<dbReference type="EMBL" id="CP136600">
    <property type="protein sequence ID" value="WOH37801.1"/>
    <property type="molecule type" value="Genomic_DNA"/>
</dbReference>
<dbReference type="Proteomes" id="UP001301442">
    <property type="component" value="Chromosome"/>
</dbReference>
<dbReference type="Gene3D" id="3.20.20.60">
    <property type="entry name" value="Phosphoenolpyruvate-binding domains"/>
    <property type="match status" value="1"/>
</dbReference>
<evidence type="ECO:0000313" key="2">
    <source>
        <dbReference type="EMBL" id="WOH37801.1"/>
    </source>
</evidence>
<keyword evidence="3" id="KW-1185">Reference proteome</keyword>
<evidence type="ECO:0000313" key="3">
    <source>
        <dbReference type="Proteomes" id="UP001301442"/>
    </source>
</evidence>
<dbReference type="InterPro" id="IPR040442">
    <property type="entry name" value="Pyrv_kinase-like_dom_sf"/>
</dbReference>
<organism evidence="2 3">
    <name type="scientific">Thalassotalea fonticola</name>
    <dbReference type="NCBI Taxonomy" id="3065649"/>
    <lineage>
        <taxon>Bacteria</taxon>
        <taxon>Pseudomonadati</taxon>
        <taxon>Pseudomonadota</taxon>
        <taxon>Gammaproteobacteria</taxon>
        <taxon>Alteromonadales</taxon>
        <taxon>Colwelliaceae</taxon>
        <taxon>Thalassotalea</taxon>
    </lineage>
</organism>
<name>A0ABZ0GPR2_9GAMM</name>
<dbReference type="CDD" id="cd00377">
    <property type="entry name" value="ICL_PEPM"/>
    <property type="match status" value="1"/>
</dbReference>
<dbReference type="Pfam" id="PF13714">
    <property type="entry name" value="PEP_mutase"/>
    <property type="match status" value="1"/>
</dbReference>
<evidence type="ECO:0000256" key="1">
    <source>
        <dbReference type="ARBA" id="ARBA00022723"/>
    </source>
</evidence>
<keyword evidence="1" id="KW-0479">Metal-binding</keyword>
<dbReference type="RefSeq" id="WP_348396579.1">
    <property type="nucleotide sequence ID" value="NZ_CP136600.1"/>
</dbReference>
<reference evidence="2 3" key="1">
    <citation type="submission" date="2023-09" db="EMBL/GenBank/DDBJ databases">
        <authorList>
            <person name="Qi X."/>
        </authorList>
    </citation>
    <scope>NUCLEOTIDE SEQUENCE [LARGE SCALE GENOMIC DNA]</scope>
    <source>
        <strain evidence="2 3">S1-1</strain>
    </source>
</reference>
<accession>A0ABZ0GPR2</accession>
<dbReference type="SUPFAM" id="SSF51621">
    <property type="entry name" value="Phosphoenolpyruvate/pyruvate domain"/>
    <property type="match status" value="1"/>
</dbReference>
<sequence>MNFKNLHKQNTPLIICNVWDAASAKTAEKLNFKAIGTSSAAIANMLGYVDGEQMNFAELVYIVKRILASTSLPLTVDIEAGFSRNPTEIAAHIKTLADLGVVGINIEDSIVTNGRTLLNAADFAKDLSVIKQLLKENEVNIFINVRTDPFLLGRNNALMETKERIKRYESVGIDGIFVPCITNESDISVVVNHTTLPINVMCMPDLPDFNALKKLNVKRISMGNFVFDSLSDRFEDALGSIVESQSFKPVF</sequence>
<gene>
    <name evidence="2" type="ORF">RI844_00765</name>
</gene>